<evidence type="ECO:0000256" key="4">
    <source>
        <dbReference type="ARBA" id="ARBA00023014"/>
    </source>
</evidence>
<evidence type="ECO:0000256" key="1">
    <source>
        <dbReference type="ARBA" id="ARBA00001966"/>
    </source>
</evidence>
<dbReference type="Pfam" id="PF01869">
    <property type="entry name" value="BcrAD_BadFG"/>
    <property type="match status" value="1"/>
</dbReference>
<feature type="domain" description="ATPase BadF/BadG/BcrA/BcrD type" evidence="5">
    <location>
        <begin position="5"/>
        <end position="246"/>
    </location>
</feature>
<gene>
    <name evidence="6" type="ORF">S12H4_06137</name>
</gene>
<reference evidence="6" key="1">
    <citation type="journal article" date="2014" name="Front. Microbiol.">
        <title>High frequency of phylogenetically diverse reductive dehalogenase-homologous genes in deep subseafloor sedimentary metagenomes.</title>
        <authorList>
            <person name="Kawai M."/>
            <person name="Futagami T."/>
            <person name="Toyoda A."/>
            <person name="Takaki Y."/>
            <person name="Nishi S."/>
            <person name="Hori S."/>
            <person name="Arai W."/>
            <person name="Tsubouchi T."/>
            <person name="Morono Y."/>
            <person name="Uchiyama I."/>
            <person name="Ito T."/>
            <person name="Fujiyama A."/>
            <person name="Inagaki F."/>
            <person name="Takami H."/>
        </authorList>
    </citation>
    <scope>NUCLEOTIDE SEQUENCE</scope>
    <source>
        <strain evidence="6">Expedition CK06-06</strain>
    </source>
</reference>
<evidence type="ECO:0000313" key="6">
    <source>
        <dbReference type="EMBL" id="GAI67654.1"/>
    </source>
</evidence>
<comment type="cofactor">
    <cofactor evidence="1">
        <name>[4Fe-4S] cluster</name>
        <dbReference type="ChEBI" id="CHEBI:49883"/>
    </cofactor>
</comment>
<proteinExistence type="predicted"/>
<protein>
    <recommendedName>
        <fullName evidence="5">ATPase BadF/BadG/BcrA/BcrD type domain-containing protein</fullName>
    </recommendedName>
</protein>
<name>X1SIQ6_9ZZZZ</name>
<organism evidence="6">
    <name type="scientific">marine sediment metagenome</name>
    <dbReference type="NCBI Taxonomy" id="412755"/>
    <lineage>
        <taxon>unclassified sequences</taxon>
        <taxon>metagenomes</taxon>
        <taxon>ecological metagenomes</taxon>
    </lineage>
</organism>
<evidence type="ECO:0000259" key="5">
    <source>
        <dbReference type="Pfam" id="PF01869"/>
    </source>
</evidence>
<dbReference type="SUPFAM" id="SSF53067">
    <property type="entry name" value="Actin-like ATPase domain"/>
    <property type="match status" value="1"/>
</dbReference>
<keyword evidence="2" id="KW-0479">Metal-binding</keyword>
<sequence length="308" mass="33156">MKYYLGIDVGSVSVKFALLRGDELVGKAYLKNSGLIATVQEGLRQLPKVKVDGVGVTGSGREFVKALVGADYTNTEIMAHVVACLKEYPDVRTILDIGGEDSKLMLVRDTILSDFQMNYDCGGGTGSMIEAISSRFGVKIEDVGRIALQSKDPAILPGKCGIFCSSAAVSQLSKGRPTSDILMGVCEALVGNYLAVLAKGKKLVPPIVFQGAVAQNQAIVKCFEDALGYRVLVPENCAYMGAIGMVILIKENMNGRATKFRGDAILESNHRTEIAHCQDCENNCELLKLYCDGQLLSCSGSRCEKHNR</sequence>
<comment type="caution">
    <text evidence="6">The sequence shown here is derived from an EMBL/GenBank/DDBJ whole genome shotgun (WGS) entry which is preliminary data.</text>
</comment>
<dbReference type="EMBL" id="BARW01002113">
    <property type="protein sequence ID" value="GAI67654.1"/>
    <property type="molecule type" value="Genomic_DNA"/>
</dbReference>
<dbReference type="InterPro" id="IPR051805">
    <property type="entry name" value="Dehydratase_Activator_Redct"/>
</dbReference>
<dbReference type="PANTHER" id="PTHR32329">
    <property type="entry name" value="BIFUNCTIONAL PROTEIN [INCLUDES 2-HYDROXYACYL-COA DEHYDRATASE (N-TER) AND ITS ACTIVATOR DOMAIN (C_TERM)-RELATED"/>
    <property type="match status" value="1"/>
</dbReference>
<dbReference type="NCBIfam" id="TIGR00241">
    <property type="entry name" value="CoA_E_activ"/>
    <property type="match status" value="1"/>
</dbReference>
<dbReference type="GO" id="GO:0046872">
    <property type="term" value="F:metal ion binding"/>
    <property type="evidence" value="ECO:0007669"/>
    <property type="project" value="UniProtKB-KW"/>
</dbReference>
<keyword evidence="4" id="KW-0411">Iron-sulfur</keyword>
<dbReference type="AlphaFoldDB" id="X1SIQ6"/>
<dbReference type="Gene3D" id="3.30.420.40">
    <property type="match status" value="2"/>
</dbReference>
<dbReference type="InterPro" id="IPR008275">
    <property type="entry name" value="CoA_E_activase_dom"/>
</dbReference>
<dbReference type="GO" id="GO:0051536">
    <property type="term" value="F:iron-sulfur cluster binding"/>
    <property type="evidence" value="ECO:0007669"/>
    <property type="project" value="UniProtKB-KW"/>
</dbReference>
<dbReference type="InterPro" id="IPR043129">
    <property type="entry name" value="ATPase_NBD"/>
</dbReference>
<dbReference type="InterPro" id="IPR002731">
    <property type="entry name" value="ATPase_BadF"/>
</dbReference>
<accession>X1SIQ6</accession>
<evidence type="ECO:0000256" key="3">
    <source>
        <dbReference type="ARBA" id="ARBA00023004"/>
    </source>
</evidence>
<dbReference type="PANTHER" id="PTHR32329:SF7">
    <property type="entry name" value="ACTIVATOR OF 2-HYDROXYACYL-COA-HYDRATASE"/>
    <property type="match status" value="1"/>
</dbReference>
<keyword evidence="3" id="KW-0408">Iron</keyword>
<evidence type="ECO:0000256" key="2">
    <source>
        <dbReference type="ARBA" id="ARBA00022723"/>
    </source>
</evidence>